<dbReference type="RefSeq" id="XP_014161782.1">
    <property type="nucleotide sequence ID" value="XM_014306307.1"/>
</dbReference>
<name>A0A0L0GFL7_9EUKA</name>
<evidence type="ECO:0000313" key="1">
    <source>
        <dbReference type="EMBL" id="KNC87880.1"/>
    </source>
</evidence>
<accession>A0A0L0GFL7</accession>
<reference evidence="1 2" key="1">
    <citation type="submission" date="2011-02" db="EMBL/GenBank/DDBJ databases">
        <title>The Genome Sequence of Sphaeroforma arctica JP610.</title>
        <authorList>
            <consortium name="The Broad Institute Genome Sequencing Platform"/>
            <person name="Russ C."/>
            <person name="Cuomo C."/>
            <person name="Young S.K."/>
            <person name="Zeng Q."/>
            <person name="Gargeya S."/>
            <person name="Alvarado L."/>
            <person name="Berlin A."/>
            <person name="Chapman S.B."/>
            <person name="Chen Z."/>
            <person name="Freedman E."/>
            <person name="Gellesch M."/>
            <person name="Goldberg J."/>
            <person name="Griggs A."/>
            <person name="Gujja S."/>
            <person name="Heilman E."/>
            <person name="Heiman D."/>
            <person name="Howarth C."/>
            <person name="Mehta T."/>
            <person name="Neiman D."/>
            <person name="Pearson M."/>
            <person name="Roberts A."/>
            <person name="Saif S."/>
            <person name="Shea T."/>
            <person name="Shenoy N."/>
            <person name="Sisk P."/>
            <person name="Stolte C."/>
            <person name="Sykes S."/>
            <person name="White J."/>
            <person name="Yandava C."/>
            <person name="Burger G."/>
            <person name="Gray M.W."/>
            <person name="Holland P.W.H."/>
            <person name="King N."/>
            <person name="Lang F.B.F."/>
            <person name="Roger A.J."/>
            <person name="Ruiz-Trillo I."/>
            <person name="Haas B."/>
            <person name="Nusbaum C."/>
            <person name="Birren B."/>
        </authorList>
    </citation>
    <scope>NUCLEOTIDE SEQUENCE [LARGE SCALE GENOMIC DNA]</scope>
    <source>
        <strain evidence="1 2">JP610</strain>
    </source>
</reference>
<proteinExistence type="predicted"/>
<protein>
    <submittedName>
        <fullName evidence="1">Uncharacterized protein</fullName>
    </submittedName>
</protein>
<evidence type="ECO:0000313" key="2">
    <source>
        <dbReference type="Proteomes" id="UP000054560"/>
    </source>
</evidence>
<keyword evidence="2" id="KW-1185">Reference proteome</keyword>
<organism evidence="1 2">
    <name type="scientific">Sphaeroforma arctica JP610</name>
    <dbReference type="NCBI Taxonomy" id="667725"/>
    <lineage>
        <taxon>Eukaryota</taxon>
        <taxon>Ichthyosporea</taxon>
        <taxon>Ichthyophonida</taxon>
        <taxon>Sphaeroforma</taxon>
    </lineage>
</organism>
<dbReference type="GeneID" id="25900518"/>
<dbReference type="Proteomes" id="UP000054560">
    <property type="component" value="Unassembled WGS sequence"/>
</dbReference>
<dbReference type="AlphaFoldDB" id="A0A0L0GFL7"/>
<gene>
    <name evidence="1" type="ORF">SARC_00014</name>
</gene>
<dbReference type="EMBL" id="KQ241597">
    <property type="protein sequence ID" value="KNC87880.1"/>
    <property type="molecule type" value="Genomic_DNA"/>
</dbReference>
<sequence>MENSGKWTIKECKSVLKSADLQKEGLGAALACSKPNVRRYLNMLNFSARTLLDPDSMRDSSDLARAALATVEDA</sequence>